<dbReference type="InterPro" id="IPR041492">
    <property type="entry name" value="HAD_2"/>
</dbReference>
<dbReference type="InterPro" id="IPR023214">
    <property type="entry name" value="HAD_sf"/>
</dbReference>
<dbReference type="NCBIfam" id="TIGR01509">
    <property type="entry name" value="HAD-SF-IA-v3"/>
    <property type="match status" value="1"/>
</dbReference>
<dbReference type="InterPro" id="IPR023465">
    <property type="entry name" value="Riboflavin_kinase_dom_sf"/>
</dbReference>
<evidence type="ECO:0000313" key="10">
    <source>
        <dbReference type="EMBL" id="ACM18504.1"/>
    </source>
</evidence>
<reference evidence="10 11" key="1">
    <citation type="submission" date="2009-01" db="EMBL/GenBank/DDBJ databases">
        <title>Complete sequence of Geobacter sp. FRC-32.</title>
        <authorList>
            <consortium name="US DOE Joint Genome Institute"/>
            <person name="Lucas S."/>
            <person name="Copeland A."/>
            <person name="Lapidus A."/>
            <person name="Glavina del Rio T."/>
            <person name="Dalin E."/>
            <person name="Tice H."/>
            <person name="Bruce D."/>
            <person name="Goodwin L."/>
            <person name="Pitluck S."/>
            <person name="Saunders E."/>
            <person name="Brettin T."/>
            <person name="Detter J.C."/>
            <person name="Han C."/>
            <person name="Larimer F."/>
            <person name="Land M."/>
            <person name="Hauser L."/>
            <person name="Kyrpides N."/>
            <person name="Ovchinnikova G."/>
            <person name="Kostka J."/>
            <person name="Richardson P."/>
        </authorList>
    </citation>
    <scope>NUCLEOTIDE SEQUENCE [LARGE SCALE GENOMIC DNA]</scope>
    <source>
        <strain evidence="11">DSM 22248 / JCM 15807 / FRC-32</strain>
    </source>
</reference>
<comment type="catalytic activity">
    <reaction evidence="1">
        <text>2-phosphoglycolate + H2O = glycolate + phosphate</text>
        <dbReference type="Rhea" id="RHEA:14369"/>
        <dbReference type="ChEBI" id="CHEBI:15377"/>
        <dbReference type="ChEBI" id="CHEBI:29805"/>
        <dbReference type="ChEBI" id="CHEBI:43474"/>
        <dbReference type="ChEBI" id="CHEBI:58033"/>
        <dbReference type="EC" id="3.1.3.18"/>
    </reaction>
</comment>
<evidence type="ECO:0000256" key="1">
    <source>
        <dbReference type="ARBA" id="ARBA00000830"/>
    </source>
</evidence>
<dbReference type="InterPro" id="IPR036412">
    <property type="entry name" value="HAD-like_sf"/>
</dbReference>
<evidence type="ECO:0000313" key="11">
    <source>
        <dbReference type="Proteomes" id="UP000007721"/>
    </source>
</evidence>
<dbReference type="Gene3D" id="2.40.30.30">
    <property type="entry name" value="Riboflavin kinase-like"/>
    <property type="match status" value="1"/>
</dbReference>
<dbReference type="eggNOG" id="COG0546">
    <property type="taxonomic scope" value="Bacteria"/>
</dbReference>
<evidence type="ECO:0000256" key="5">
    <source>
        <dbReference type="ARBA" id="ARBA00022630"/>
    </source>
</evidence>
<dbReference type="SUPFAM" id="SSF82114">
    <property type="entry name" value="Riboflavin kinase-like"/>
    <property type="match status" value="1"/>
</dbReference>
<dbReference type="Pfam" id="PF01982">
    <property type="entry name" value="CTP-dep_RFKase"/>
    <property type="match status" value="1"/>
</dbReference>
<dbReference type="NCBIfam" id="TIGR01549">
    <property type="entry name" value="HAD-SF-IA-v1"/>
    <property type="match status" value="1"/>
</dbReference>
<dbReference type="PANTHER" id="PTHR43434">
    <property type="entry name" value="PHOSPHOGLYCOLATE PHOSPHATASE"/>
    <property type="match status" value="1"/>
</dbReference>
<dbReference type="InterPro" id="IPR050155">
    <property type="entry name" value="HAD-like_hydrolase_sf"/>
</dbReference>
<dbReference type="SFLD" id="SFLDS00003">
    <property type="entry name" value="Haloacid_Dehalogenase"/>
    <property type="match status" value="1"/>
</dbReference>
<keyword evidence="8" id="KW-0547">Nucleotide-binding</keyword>
<evidence type="ECO:0000256" key="4">
    <source>
        <dbReference type="ARBA" id="ARBA00013078"/>
    </source>
</evidence>
<dbReference type="Gene3D" id="1.10.150.240">
    <property type="entry name" value="Putative phosphatase, domain 2"/>
    <property type="match status" value="1"/>
</dbReference>
<proteinExistence type="inferred from homology"/>
<dbReference type="HOGENOM" id="CLU_775516_0_0_7"/>
<dbReference type="eggNOG" id="COG1339">
    <property type="taxonomic scope" value="Bacteria"/>
</dbReference>
<dbReference type="OrthoDB" id="9792518at2"/>
<evidence type="ECO:0000256" key="6">
    <source>
        <dbReference type="ARBA" id="ARBA00022643"/>
    </source>
</evidence>
<dbReference type="Proteomes" id="UP000007721">
    <property type="component" value="Chromosome"/>
</dbReference>
<dbReference type="GO" id="GO:0008967">
    <property type="term" value="F:phosphoglycolate phosphatase activity"/>
    <property type="evidence" value="ECO:0007669"/>
    <property type="project" value="UniProtKB-EC"/>
</dbReference>
<dbReference type="InterPro" id="IPR023602">
    <property type="entry name" value="Riboflavin_kinase_CTP-dep"/>
</dbReference>
<organism evidence="10 11">
    <name type="scientific">Geotalea daltonii (strain DSM 22248 / JCM 15807 / FRC-32)</name>
    <name type="common">Geobacter daltonii</name>
    <dbReference type="NCBI Taxonomy" id="316067"/>
    <lineage>
        <taxon>Bacteria</taxon>
        <taxon>Pseudomonadati</taxon>
        <taxon>Thermodesulfobacteriota</taxon>
        <taxon>Desulfuromonadia</taxon>
        <taxon>Geobacterales</taxon>
        <taxon>Geobacteraceae</taxon>
        <taxon>Geotalea</taxon>
    </lineage>
</organism>
<evidence type="ECO:0000256" key="7">
    <source>
        <dbReference type="ARBA" id="ARBA00022679"/>
    </source>
</evidence>
<sequence>MVLEGRLADGLGRGAAFTKLDWVRCRLMDTVGIDPFPGTLNLTLDDDSNLARWRQWQDMPGHSLEPPDTGFCRARCYPVQVMGHIPAAVLLPEVADYPRNKVELVAALPIRRHLALAPAAQLSVELCRPLAVKAVLFDLDGTLVDSVEAYIQVAQVAAAPFGLQVTEEQVRTALANGSSFWRGAVPKDRSDVDAVVKAIAAQAYREWPRILQEHSRLFEGIMQTLDALRSLGIKLGIVSGARQEVLELLRPDRILDRFDAVVLGPDVPTRKPDPEGILKCLGMLNVTPAAALYVGDAPIDIMASRAAGVYAVGVLTGAGDSASLSSQYPDRLISSHMNLPAIVEAA</sequence>
<accession>B9M8G9</accession>
<dbReference type="SFLD" id="SFLDG01129">
    <property type="entry name" value="C1.5:_HAD__Beta-PGM__Phosphata"/>
    <property type="match status" value="1"/>
</dbReference>
<dbReference type="PRINTS" id="PR00413">
    <property type="entry name" value="HADHALOGNASE"/>
</dbReference>
<dbReference type="InterPro" id="IPR006439">
    <property type="entry name" value="HAD-SF_hydro_IA"/>
</dbReference>
<dbReference type="InterPro" id="IPR023198">
    <property type="entry name" value="PGP-like_dom2"/>
</dbReference>
<evidence type="ECO:0000256" key="3">
    <source>
        <dbReference type="ARBA" id="ARBA00006171"/>
    </source>
</evidence>
<evidence type="ECO:0000259" key="9">
    <source>
        <dbReference type="Pfam" id="PF01982"/>
    </source>
</evidence>
<keyword evidence="6" id="KW-0288">FMN</keyword>
<dbReference type="Gene3D" id="3.40.50.1000">
    <property type="entry name" value="HAD superfamily/HAD-like"/>
    <property type="match status" value="1"/>
</dbReference>
<comment type="similarity">
    <text evidence="3">Belongs to the HAD-like hydrolase superfamily. CbbY/CbbZ/Gph/YieH family.</text>
</comment>
<dbReference type="GO" id="GO:0008531">
    <property type="term" value="F:riboflavin kinase activity"/>
    <property type="evidence" value="ECO:0007669"/>
    <property type="project" value="InterPro"/>
</dbReference>
<keyword evidence="10" id="KW-0418">Kinase</keyword>
<dbReference type="STRING" id="316067.Geob_0130"/>
<gene>
    <name evidence="10" type="ordered locus">Geob_0130</name>
</gene>
<evidence type="ECO:0000256" key="2">
    <source>
        <dbReference type="ARBA" id="ARBA00004818"/>
    </source>
</evidence>
<keyword evidence="11" id="KW-1185">Reference proteome</keyword>
<dbReference type="SUPFAM" id="SSF56784">
    <property type="entry name" value="HAD-like"/>
    <property type="match status" value="1"/>
</dbReference>
<dbReference type="Pfam" id="PF13419">
    <property type="entry name" value="HAD_2"/>
    <property type="match status" value="1"/>
</dbReference>
<dbReference type="GO" id="GO:0009231">
    <property type="term" value="P:riboflavin biosynthetic process"/>
    <property type="evidence" value="ECO:0007669"/>
    <property type="project" value="InterPro"/>
</dbReference>
<dbReference type="GO" id="GO:0000166">
    <property type="term" value="F:nucleotide binding"/>
    <property type="evidence" value="ECO:0007669"/>
    <property type="project" value="UniProtKB-KW"/>
</dbReference>
<dbReference type="GO" id="GO:0005829">
    <property type="term" value="C:cytosol"/>
    <property type="evidence" value="ECO:0007669"/>
    <property type="project" value="TreeGrafter"/>
</dbReference>
<keyword evidence="7" id="KW-0808">Transferase</keyword>
<protein>
    <recommendedName>
        <fullName evidence="4">phosphoglycolate phosphatase</fullName>
        <ecNumber evidence="4">3.1.3.18</ecNumber>
    </recommendedName>
</protein>
<dbReference type="KEGG" id="geo:Geob_0130"/>
<name>B9M8G9_GEODF</name>
<dbReference type="PANTHER" id="PTHR43434:SF1">
    <property type="entry name" value="PHOSPHOGLYCOLATE PHOSPHATASE"/>
    <property type="match status" value="1"/>
</dbReference>
<dbReference type="EC" id="3.1.3.18" evidence="4"/>
<comment type="pathway">
    <text evidence="2">Organic acid metabolism; glycolate biosynthesis; glycolate from 2-phosphoglycolate: step 1/1.</text>
</comment>
<keyword evidence="5" id="KW-0285">Flavoprotein</keyword>
<dbReference type="EMBL" id="CP001390">
    <property type="protein sequence ID" value="ACM18504.1"/>
    <property type="molecule type" value="Genomic_DNA"/>
</dbReference>
<evidence type="ECO:0000256" key="8">
    <source>
        <dbReference type="ARBA" id="ARBA00022741"/>
    </source>
</evidence>
<dbReference type="SFLD" id="SFLDG01135">
    <property type="entry name" value="C1.5.6:_HAD__Beta-PGM__Phospha"/>
    <property type="match status" value="1"/>
</dbReference>
<dbReference type="GO" id="GO:0006281">
    <property type="term" value="P:DNA repair"/>
    <property type="evidence" value="ECO:0007669"/>
    <property type="project" value="TreeGrafter"/>
</dbReference>
<feature type="domain" description="Riboflavin kinase" evidence="9">
    <location>
        <begin position="9"/>
        <end position="125"/>
    </location>
</feature>
<dbReference type="AlphaFoldDB" id="B9M8G9"/>